<gene>
    <name evidence="7" type="ORF">HDU87_006417</name>
</gene>
<proteinExistence type="inferred from homology"/>
<keyword evidence="8" id="KW-1185">Reference proteome</keyword>
<feature type="coiled-coil region" evidence="3">
    <location>
        <begin position="741"/>
        <end position="771"/>
    </location>
</feature>
<dbReference type="EMBL" id="JADGJQ010000055">
    <property type="protein sequence ID" value="KAJ3175182.1"/>
    <property type="molecule type" value="Genomic_DNA"/>
</dbReference>
<organism evidence="7 8">
    <name type="scientific">Geranomyces variabilis</name>
    <dbReference type="NCBI Taxonomy" id="109894"/>
    <lineage>
        <taxon>Eukaryota</taxon>
        <taxon>Fungi</taxon>
        <taxon>Fungi incertae sedis</taxon>
        <taxon>Chytridiomycota</taxon>
        <taxon>Chytridiomycota incertae sedis</taxon>
        <taxon>Chytridiomycetes</taxon>
        <taxon>Spizellomycetales</taxon>
        <taxon>Powellomycetaceae</taxon>
        <taxon>Geranomyces</taxon>
    </lineage>
</organism>
<feature type="compositionally biased region" description="Low complexity" evidence="4">
    <location>
        <begin position="498"/>
        <end position="510"/>
    </location>
</feature>
<evidence type="ECO:0000256" key="2">
    <source>
        <dbReference type="ARBA" id="ARBA00023054"/>
    </source>
</evidence>
<dbReference type="GO" id="GO:0070286">
    <property type="term" value="P:axonemal dynein complex assembly"/>
    <property type="evidence" value="ECO:0007669"/>
    <property type="project" value="InterPro"/>
</dbReference>
<feature type="compositionally biased region" description="Low complexity" evidence="4">
    <location>
        <begin position="15"/>
        <end position="29"/>
    </location>
</feature>
<evidence type="ECO:0000313" key="7">
    <source>
        <dbReference type="EMBL" id="KAJ3175182.1"/>
    </source>
</evidence>
<feature type="region of interest" description="Disordered" evidence="4">
    <location>
        <begin position="1"/>
        <end position="135"/>
    </location>
</feature>
<dbReference type="InterPro" id="IPR039750">
    <property type="entry name" value="DRC1/DRC2"/>
</dbReference>
<evidence type="ECO:0000256" key="3">
    <source>
        <dbReference type="SAM" id="Coils"/>
    </source>
</evidence>
<dbReference type="PANTHER" id="PTHR21625">
    <property type="entry name" value="NYD-SP28 PROTEIN"/>
    <property type="match status" value="1"/>
</dbReference>
<feature type="domain" description="Dynein regulatory complex protein 1/2 N-terminal" evidence="5">
    <location>
        <begin position="147"/>
        <end position="246"/>
    </location>
</feature>
<feature type="domain" description="Dynein regulatory complex protein 1 C-terminal" evidence="6">
    <location>
        <begin position="707"/>
        <end position="766"/>
    </location>
</feature>
<evidence type="ECO:0000256" key="4">
    <source>
        <dbReference type="SAM" id="MobiDB-lite"/>
    </source>
</evidence>
<dbReference type="Pfam" id="PF14775">
    <property type="entry name" value="NYD-SP28_assoc"/>
    <property type="match status" value="1"/>
</dbReference>
<evidence type="ECO:0000259" key="5">
    <source>
        <dbReference type="Pfam" id="PF14772"/>
    </source>
</evidence>
<comment type="caution">
    <text evidence="7">The sequence shown here is derived from an EMBL/GenBank/DDBJ whole genome shotgun (WGS) entry which is preliminary data.</text>
</comment>
<dbReference type="InterPro" id="IPR039505">
    <property type="entry name" value="DRC1/2_N"/>
</dbReference>
<dbReference type="GO" id="GO:0003352">
    <property type="term" value="P:regulation of cilium movement"/>
    <property type="evidence" value="ECO:0007669"/>
    <property type="project" value="TreeGrafter"/>
</dbReference>
<comment type="similarity">
    <text evidence="1">Belongs to the DRC1 family.</text>
</comment>
<feature type="compositionally biased region" description="Basic and acidic residues" evidence="4">
    <location>
        <begin position="84"/>
        <end position="100"/>
    </location>
</feature>
<protein>
    <recommendedName>
        <fullName evidence="9">Dynein regulatory complex protein 1</fullName>
    </recommendedName>
</protein>
<dbReference type="GO" id="GO:0005858">
    <property type="term" value="C:axonemal dynein complex"/>
    <property type="evidence" value="ECO:0007669"/>
    <property type="project" value="InterPro"/>
</dbReference>
<accession>A0AAD5TFG6</accession>
<name>A0AAD5TFG6_9FUNG</name>
<dbReference type="Pfam" id="PF14772">
    <property type="entry name" value="NYD-SP28"/>
    <property type="match status" value="1"/>
</dbReference>
<feature type="compositionally biased region" description="Polar residues" evidence="4">
    <location>
        <begin position="1"/>
        <end position="10"/>
    </location>
</feature>
<evidence type="ECO:0000313" key="8">
    <source>
        <dbReference type="Proteomes" id="UP001212152"/>
    </source>
</evidence>
<dbReference type="AlphaFoldDB" id="A0AAD5TFG6"/>
<evidence type="ECO:0000256" key="1">
    <source>
        <dbReference type="ARBA" id="ARBA00009688"/>
    </source>
</evidence>
<keyword evidence="2 3" id="KW-0175">Coiled coil</keyword>
<feature type="region of interest" description="Disordered" evidence="4">
    <location>
        <begin position="658"/>
        <end position="701"/>
    </location>
</feature>
<dbReference type="Proteomes" id="UP001212152">
    <property type="component" value="Unassembled WGS sequence"/>
</dbReference>
<sequence length="791" mass="88656">MSVSTALNTDGSRDATAPSASAGPAGATASVSEAGPGTGTSPATDAVFSGEQGDGAPIGGSEMDGDGDTGREARIASRKKRMEARRIAKMRPDKPDDAATARRAKKTDVQVTDSSKSKTQVGSSKRRIESAKATSSDQVTWVRVAMTGREDSRRQEEAKKQQVWSRKRDEERKRTLGMGLDIESSWSKVLQTNGGPYELNELLMTQKRACDSLISVKNRLIEEYALELKGKDDEYVKELKRQAEEIDTLLRRMETHHRAFQTTLREELERIERAFIEERTDLIDSNVKEVDTLFNNRGRNEGKYMQERADRVEDHVVQLQALRIHDAEEYNLVKIKLETDVQVLEQQLQQMRATYQLNTEKLEYNYQVLKKRDEENGTILGTQKRKIGRLTDHLHNLKAKMSKQEKGFQSEYMGLTDDYKRITEQFKELQKKFRHFQIADGQQFRDVWTMNEEVARELMRKLLQADQIIYEQQLGLPWNLSTSPEEVFRSVDPSNFHSSSRAAANASGSRPTSGRRSDGTGLAGDSTNAPGTSGGMRLSIAAQLLSNIDLAEASRDKAHPAPSASNTKRMLDLLCIEASFLVEEKLQKLLSPLHSTEQSLMRLDSIFKALGVESMDDIEALMTYLFKPVRAEDGTEEMELINPNDVVGAVRRFLDDKKAGKSAGPAQPELPAADDDDDSLASSGESEPEAEENPAATKVSRSQALRDYWHRMATVIDDDQHRVWTAVHTAMSHYNAELVGRYALTQEIDAIQRQNEELKGLLRQYLNAKVNQDLQVPPARILMLQAGVHGN</sequence>
<feature type="compositionally biased region" description="Polar residues" evidence="4">
    <location>
        <begin position="109"/>
        <end position="123"/>
    </location>
</feature>
<dbReference type="PANTHER" id="PTHR21625:SF1">
    <property type="entry name" value="DYNEIN REGULATORY COMPLEX PROTEIN 1"/>
    <property type="match status" value="1"/>
</dbReference>
<feature type="coiled-coil region" evidence="3">
    <location>
        <begin position="327"/>
        <end position="361"/>
    </location>
</feature>
<evidence type="ECO:0008006" key="9">
    <source>
        <dbReference type="Google" id="ProtNLM"/>
    </source>
</evidence>
<evidence type="ECO:0000259" key="6">
    <source>
        <dbReference type="Pfam" id="PF14775"/>
    </source>
</evidence>
<dbReference type="GO" id="GO:0060285">
    <property type="term" value="P:cilium-dependent cell motility"/>
    <property type="evidence" value="ECO:0007669"/>
    <property type="project" value="TreeGrafter"/>
</dbReference>
<dbReference type="InterPro" id="IPR029440">
    <property type="entry name" value="DRC1_C"/>
</dbReference>
<reference evidence="7" key="1">
    <citation type="submission" date="2020-05" db="EMBL/GenBank/DDBJ databases">
        <title>Phylogenomic resolution of chytrid fungi.</title>
        <authorList>
            <person name="Stajich J.E."/>
            <person name="Amses K."/>
            <person name="Simmons R."/>
            <person name="Seto K."/>
            <person name="Myers J."/>
            <person name="Bonds A."/>
            <person name="Quandt C.A."/>
            <person name="Barry K."/>
            <person name="Liu P."/>
            <person name="Grigoriev I."/>
            <person name="Longcore J.E."/>
            <person name="James T.Y."/>
        </authorList>
    </citation>
    <scope>NUCLEOTIDE SEQUENCE</scope>
    <source>
        <strain evidence="7">JEL0379</strain>
    </source>
</reference>
<feature type="region of interest" description="Disordered" evidence="4">
    <location>
        <begin position="491"/>
        <end position="533"/>
    </location>
</feature>
<feature type="region of interest" description="Disordered" evidence="4">
    <location>
        <begin position="149"/>
        <end position="171"/>
    </location>
</feature>